<dbReference type="PROSITE" id="PS00776">
    <property type="entry name" value="GH11_1"/>
    <property type="match status" value="1"/>
</dbReference>
<dbReference type="PANTHER" id="PTHR46828">
    <property type="entry name" value="ENDO-1,4-BETA-XYLANASE A-RELATED"/>
    <property type="match status" value="1"/>
</dbReference>
<gene>
    <name evidence="14" type="primary">XYL1_1</name>
    <name evidence="14" type="ORF">E4U60_000699</name>
</gene>
<dbReference type="GO" id="GO:0045493">
    <property type="term" value="P:xylan catabolic process"/>
    <property type="evidence" value="ECO:0007669"/>
    <property type="project" value="UniProtKB-UniRule"/>
</dbReference>
<evidence type="ECO:0000313" key="15">
    <source>
        <dbReference type="Proteomes" id="UP000706124"/>
    </source>
</evidence>
<dbReference type="PRINTS" id="PR00911">
    <property type="entry name" value="GLHYDRLASE11"/>
</dbReference>
<dbReference type="AlphaFoldDB" id="A0A9P7MEF6"/>
<reference evidence="14 15" key="1">
    <citation type="journal article" date="2020" name="bioRxiv">
        <title>Whole genome comparisons of ergot fungi reveals the divergence and evolution of species within the genus Claviceps are the result of varying mechanisms driving genome evolution and host range expansion.</title>
        <authorList>
            <person name="Wyka S.A."/>
            <person name="Mondo S.J."/>
            <person name="Liu M."/>
            <person name="Dettman J."/>
            <person name="Nalam V."/>
            <person name="Broders K.D."/>
        </authorList>
    </citation>
    <scope>NUCLEOTIDE SEQUENCE [LARGE SCALE GENOMIC DNA]</scope>
    <source>
        <strain evidence="14 15">CCC 1485</strain>
    </source>
</reference>
<keyword evidence="8 10" id="KW-0326">Glycosidase</keyword>
<dbReference type="InterPro" id="IPR018208">
    <property type="entry name" value="GH11_AS_1"/>
</dbReference>
<evidence type="ECO:0000256" key="1">
    <source>
        <dbReference type="ARBA" id="ARBA00000681"/>
    </source>
</evidence>
<keyword evidence="12" id="KW-0732">Signal</keyword>
<feature type="chain" id="PRO_5040314474" description="Endo-1,4-beta-xylanase" evidence="12">
    <location>
        <begin position="20"/>
        <end position="216"/>
    </location>
</feature>
<dbReference type="OrthoDB" id="2115822at2759"/>
<proteinExistence type="inferred from homology"/>
<feature type="domain" description="GH11" evidence="13">
    <location>
        <begin position="29"/>
        <end position="216"/>
    </location>
</feature>
<dbReference type="Gene3D" id="2.60.120.180">
    <property type="match status" value="1"/>
</dbReference>
<evidence type="ECO:0000256" key="2">
    <source>
        <dbReference type="ARBA" id="ARBA00004851"/>
    </source>
</evidence>
<dbReference type="SUPFAM" id="SSF49899">
    <property type="entry name" value="Concanavalin A-like lectins/glucanases"/>
    <property type="match status" value="1"/>
</dbReference>
<comment type="pathway">
    <text evidence="2 10 11">Glycan degradation; xylan degradation.</text>
</comment>
<evidence type="ECO:0000256" key="3">
    <source>
        <dbReference type="ARBA" id="ARBA00007792"/>
    </source>
</evidence>
<sequence length="216" mass="23573">MFLTSVVTLVIGAISCVSAAPAAASELMEMTPRDSCYGGGLYSSYWADYKNTRYSCGDGGHYHLSWGNGGNVVAGRGWKPASPRDVTYSGSWQCNGNCYLSVYGWTIDPLVEYYIVENYGTYNPSAGAQRRGQVTADGSIYDIYISTQHNQPSIRGTKTFNQYWSIRRDKRVGGTVSTGVHFNAWRSLGMPLGTYDYMIVATEGFRSSGSASITVS</sequence>
<evidence type="ECO:0000313" key="14">
    <source>
        <dbReference type="EMBL" id="KAG5939972.1"/>
    </source>
</evidence>
<evidence type="ECO:0000256" key="8">
    <source>
        <dbReference type="ARBA" id="ARBA00023295"/>
    </source>
</evidence>
<dbReference type="Proteomes" id="UP000706124">
    <property type="component" value="Unassembled WGS sequence"/>
</dbReference>
<comment type="catalytic activity">
    <reaction evidence="1 10 11">
        <text>Endohydrolysis of (1-&gt;4)-beta-D-xylosidic linkages in xylans.</text>
        <dbReference type="EC" id="3.2.1.8"/>
    </reaction>
</comment>
<dbReference type="InterPro" id="IPR033123">
    <property type="entry name" value="GH11_dom"/>
</dbReference>
<evidence type="ECO:0000256" key="10">
    <source>
        <dbReference type="PROSITE-ProRule" id="PRU01097"/>
    </source>
</evidence>
<dbReference type="PANTHER" id="PTHR46828:SF2">
    <property type="entry name" value="ENDO-1,4-BETA-XYLANASE A-RELATED"/>
    <property type="match status" value="1"/>
</dbReference>
<keyword evidence="15" id="KW-1185">Reference proteome</keyword>
<dbReference type="PROSITE" id="PS51761">
    <property type="entry name" value="GH11_3"/>
    <property type="match status" value="1"/>
</dbReference>
<dbReference type="InterPro" id="IPR013319">
    <property type="entry name" value="GH11/12"/>
</dbReference>
<name>A0A9P7MEF6_9HYPO</name>
<dbReference type="GO" id="GO:0031176">
    <property type="term" value="F:endo-1,4-beta-xylanase activity"/>
    <property type="evidence" value="ECO:0007669"/>
    <property type="project" value="UniProtKB-UniRule"/>
</dbReference>
<evidence type="ECO:0000256" key="11">
    <source>
        <dbReference type="RuleBase" id="RU362015"/>
    </source>
</evidence>
<evidence type="ECO:0000256" key="6">
    <source>
        <dbReference type="ARBA" id="ARBA00022801"/>
    </source>
</evidence>
<comment type="similarity">
    <text evidence="3 10 11">Belongs to the glycosyl hydrolase 11 (cellulase G) family.</text>
</comment>
<keyword evidence="9 10" id="KW-0624">Polysaccharide degradation</keyword>
<organism evidence="14 15">
    <name type="scientific">Claviceps pazoutovae</name>
    <dbReference type="NCBI Taxonomy" id="1649127"/>
    <lineage>
        <taxon>Eukaryota</taxon>
        <taxon>Fungi</taxon>
        <taxon>Dikarya</taxon>
        <taxon>Ascomycota</taxon>
        <taxon>Pezizomycotina</taxon>
        <taxon>Sordariomycetes</taxon>
        <taxon>Hypocreomycetidae</taxon>
        <taxon>Hypocreales</taxon>
        <taxon>Clavicipitaceae</taxon>
        <taxon>Claviceps</taxon>
    </lineage>
</organism>
<feature type="active site" description="Proton donor" evidence="10">
    <location>
        <position position="203"/>
    </location>
</feature>
<dbReference type="EMBL" id="SRPO01000122">
    <property type="protein sequence ID" value="KAG5939972.1"/>
    <property type="molecule type" value="Genomic_DNA"/>
</dbReference>
<dbReference type="Pfam" id="PF00457">
    <property type="entry name" value="Glyco_hydro_11"/>
    <property type="match status" value="1"/>
</dbReference>
<dbReference type="EC" id="3.2.1.8" evidence="4 10"/>
<evidence type="ECO:0000256" key="12">
    <source>
        <dbReference type="SAM" id="SignalP"/>
    </source>
</evidence>
<feature type="signal peptide" evidence="12">
    <location>
        <begin position="1"/>
        <end position="19"/>
    </location>
</feature>
<keyword evidence="5 10" id="KW-0858">Xylan degradation</keyword>
<protein>
    <recommendedName>
        <fullName evidence="4 10">Endo-1,4-beta-xylanase</fullName>
        <ecNumber evidence="4 10">3.2.1.8</ecNumber>
    </recommendedName>
</protein>
<keyword evidence="7 10" id="KW-0119">Carbohydrate metabolism</keyword>
<evidence type="ECO:0000256" key="5">
    <source>
        <dbReference type="ARBA" id="ARBA00022651"/>
    </source>
</evidence>
<accession>A0A9P7MEF6</accession>
<dbReference type="InterPro" id="IPR001137">
    <property type="entry name" value="Glyco_hydro_11"/>
</dbReference>
<dbReference type="InterPro" id="IPR013320">
    <property type="entry name" value="ConA-like_dom_sf"/>
</dbReference>
<evidence type="ECO:0000259" key="13">
    <source>
        <dbReference type="PROSITE" id="PS51761"/>
    </source>
</evidence>
<evidence type="ECO:0000256" key="7">
    <source>
        <dbReference type="ARBA" id="ARBA00023277"/>
    </source>
</evidence>
<evidence type="ECO:0000256" key="4">
    <source>
        <dbReference type="ARBA" id="ARBA00012590"/>
    </source>
</evidence>
<keyword evidence="6 10" id="KW-0378">Hydrolase</keyword>
<evidence type="ECO:0000256" key="9">
    <source>
        <dbReference type="ARBA" id="ARBA00023326"/>
    </source>
</evidence>
<feature type="active site" description="Nucleophile" evidence="10">
    <location>
        <position position="112"/>
    </location>
</feature>
<comment type="caution">
    <text evidence="14">The sequence shown here is derived from an EMBL/GenBank/DDBJ whole genome shotgun (WGS) entry which is preliminary data.</text>
</comment>